<dbReference type="PANTHER" id="PTHR37012">
    <property type="entry name" value="B-ZIP TRANSCRIPTION FACTOR (EUROFUNG)-RELATED"/>
    <property type="match status" value="1"/>
</dbReference>
<dbReference type="CDD" id="cd14688">
    <property type="entry name" value="bZIP_YAP"/>
    <property type="match status" value="1"/>
</dbReference>
<feature type="region of interest" description="Disordered" evidence="1">
    <location>
        <begin position="171"/>
        <end position="228"/>
    </location>
</feature>
<evidence type="ECO:0008006" key="4">
    <source>
        <dbReference type="Google" id="ProtNLM"/>
    </source>
</evidence>
<evidence type="ECO:0000313" key="2">
    <source>
        <dbReference type="EMBL" id="KAK5063079.1"/>
    </source>
</evidence>
<protein>
    <recommendedName>
        <fullName evidence="4">BHLH domain-containing protein</fullName>
    </recommendedName>
</protein>
<accession>A0AAV9NSG5</accession>
<name>A0AAV9NSG5_9EURO</name>
<dbReference type="GeneID" id="89973333"/>
<dbReference type="Proteomes" id="UP001358417">
    <property type="component" value="Unassembled WGS sequence"/>
</dbReference>
<comment type="caution">
    <text evidence="2">The sequence shown here is derived from an EMBL/GenBank/DDBJ whole genome shotgun (WGS) entry which is preliminary data.</text>
</comment>
<reference evidence="2 3" key="1">
    <citation type="submission" date="2023-08" db="EMBL/GenBank/DDBJ databases">
        <title>Black Yeasts Isolated from many extreme environments.</title>
        <authorList>
            <person name="Coleine C."/>
            <person name="Stajich J.E."/>
            <person name="Selbmann L."/>
        </authorList>
    </citation>
    <scope>NUCLEOTIDE SEQUENCE [LARGE SCALE GENOMIC DNA]</scope>
    <source>
        <strain evidence="2 3">CCFEE 5792</strain>
    </source>
</reference>
<feature type="compositionally biased region" description="Basic and acidic residues" evidence="1">
    <location>
        <begin position="31"/>
        <end position="41"/>
    </location>
</feature>
<gene>
    <name evidence="2" type="ORF">LTR84_005155</name>
</gene>
<feature type="region of interest" description="Disordered" evidence="1">
    <location>
        <begin position="1"/>
        <end position="48"/>
    </location>
</feature>
<dbReference type="Pfam" id="PF11905">
    <property type="entry name" value="DUF3425"/>
    <property type="match status" value="1"/>
</dbReference>
<dbReference type="InterPro" id="IPR021833">
    <property type="entry name" value="DUF3425"/>
</dbReference>
<evidence type="ECO:0000313" key="3">
    <source>
        <dbReference type="Proteomes" id="UP001358417"/>
    </source>
</evidence>
<dbReference type="EMBL" id="JAVRRD010000002">
    <property type="protein sequence ID" value="KAK5063079.1"/>
    <property type="molecule type" value="Genomic_DNA"/>
</dbReference>
<proteinExistence type="predicted"/>
<sequence>MQAIPLLPGSEDPDPEEKPKKPRLTASQLQRKRELDRDAQRSNRARTKSRIAHLESLVSILQAPEATSDRTNELIAQVNNQKVQIDKLLDAISGISKIVSSTKDCETVLQTEGNSDYIVPSILPEQHLGEPQHPVIEDVVDKLERPHPLRVSSLDSQTLSSLREGLTGYRTHRGSHLSDGDSLHIGSGTSTSPEDLNHERIRQLTRGQRKRETQIIRQGPQRTAGGKDRVSQIASEILENCTLDGRLWYLAGTILQVILDKPDQHLTPSEYGEDIAVRAVLRGWASTASHYDLDAGWQWLRHLDEALYSSLGLPERLSILRMMRLQYLAQVDPESKHLLPLPAFLKARPAQIHIDHDPLVEHFVWPGLREHLLFSPRKYATNTFMEEFRNQCTFMWPFEPEKTFMRNTVTGLYSYSPEFILRQKDLRCWTMRPDFFHKFPELRPDIPSFSPPLLNAGLVLSLPTSNVRSSNTNIFGKATTVTDRDDEMDGLICPFGQSPVTGQVGPLEVVGPDWGPTMA</sequence>
<dbReference type="RefSeq" id="XP_064711351.1">
    <property type="nucleotide sequence ID" value="XM_064848727.1"/>
</dbReference>
<keyword evidence="3" id="KW-1185">Reference proteome</keyword>
<dbReference type="PANTHER" id="PTHR37012:SF7">
    <property type="entry name" value="B-ZIP TRANSCRIPTION FACTOR (EUROFUNG)-RELATED"/>
    <property type="match status" value="1"/>
</dbReference>
<organism evidence="2 3">
    <name type="scientific">Exophiala bonariae</name>
    <dbReference type="NCBI Taxonomy" id="1690606"/>
    <lineage>
        <taxon>Eukaryota</taxon>
        <taxon>Fungi</taxon>
        <taxon>Dikarya</taxon>
        <taxon>Ascomycota</taxon>
        <taxon>Pezizomycotina</taxon>
        <taxon>Eurotiomycetes</taxon>
        <taxon>Chaetothyriomycetidae</taxon>
        <taxon>Chaetothyriales</taxon>
        <taxon>Herpotrichiellaceae</taxon>
        <taxon>Exophiala</taxon>
    </lineage>
</organism>
<dbReference type="AlphaFoldDB" id="A0AAV9NSG5"/>
<evidence type="ECO:0000256" key="1">
    <source>
        <dbReference type="SAM" id="MobiDB-lite"/>
    </source>
</evidence>